<feature type="compositionally biased region" description="Acidic residues" evidence="6">
    <location>
        <begin position="551"/>
        <end position="565"/>
    </location>
</feature>
<dbReference type="GeneID" id="120049720"/>
<feature type="compositionally biased region" description="Polar residues" evidence="6">
    <location>
        <begin position="503"/>
        <end position="527"/>
    </location>
</feature>
<evidence type="ECO:0000256" key="6">
    <source>
        <dbReference type="SAM" id="MobiDB-lite"/>
    </source>
</evidence>
<dbReference type="FunFam" id="2.30.30.40:FF:000009">
    <property type="entry name" value="Breast cancer anti-estrogen resistance 1"/>
    <property type="match status" value="1"/>
</dbReference>
<keyword evidence="3" id="KW-0597">Phosphoprotein</keyword>
<dbReference type="GO" id="GO:0005886">
    <property type="term" value="C:plasma membrane"/>
    <property type="evidence" value="ECO:0007669"/>
    <property type="project" value="TreeGrafter"/>
</dbReference>
<name>A0A8U0R0M1_SALNM</name>
<dbReference type="PANTHER" id="PTHR10654:SF21">
    <property type="entry name" value="EMBRYONAL FYN-ASSOCIATED SUBSTRATE"/>
    <property type="match status" value="1"/>
</dbReference>
<feature type="domain" description="SH3" evidence="8">
    <location>
        <begin position="83"/>
        <end position="145"/>
    </location>
</feature>
<keyword evidence="9" id="KW-1185">Reference proteome</keyword>
<feature type="compositionally biased region" description="Low complexity" evidence="6">
    <location>
        <begin position="218"/>
        <end position="233"/>
    </location>
</feature>
<dbReference type="SMART" id="SM00326">
    <property type="entry name" value="SH3"/>
    <property type="match status" value="1"/>
</dbReference>
<evidence type="ECO:0000313" key="9">
    <source>
        <dbReference type="Proteomes" id="UP000808372"/>
    </source>
</evidence>
<dbReference type="GO" id="GO:0005925">
    <property type="term" value="C:focal adhesion"/>
    <property type="evidence" value="ECO:0007669"/>
    <property type="project" value="TreeGrafter"/>
</dbReference>
<feature type="region of interest" description="Disordered" evidence="6">
    <location>
        <begin position="711"/>
        <end position="733"/>
    </location>
</feature>
<reference evidence="10" key="1">
    <citation type="submission" date="2025-08" db="UniProtKB">
        <authorList>
            <consortium name="RefSeq"/>
        </authorList>
    </citation>
    <scope>IDENTIFICATION</scope>
    <source>
        <tissue evidence="10">White muscle</tissue>
    </source>
</reference>
<feature type="region of interest" description="Disordered" evidence="6">
    <location>
        <begin position="413"/>
        <end position="601"/>
    </location>
</feature>
<evidence type="ECO:0000313" key="10">
    <source>
        <dbReference type="RefSeq" id="XP_038852006.1"/>
    </source>
</evidence>
<evidence type="ECO:0000256" key="2">
    <source>
        <dbReference type="ARBA" id="ARBA00022443"/>
    </source>
</evidence>
<evidence type="ECO:0000259" key="8">
    <source>
        <dbReference type="PROSITE" id="PS50002"/>
    </source>
</evidence>
<dbReference type="InterPro" id="IPR001452">
    <property type="entry name" value="SH3_domain"/>
</dbReference>
<evidence type="ECO:0000256" key="5">
    <source>
        <dbReference type="PROSITE-ProRule" id="PRU00192"/>
    </source>
</evidence>
<gene>
    <name evidence="10" type="primary">efs</name>
</gene>
<dbReference type="FunFam" id="1.20.120.230:FF:000001">
    <property type="entry name" value="Breast cancer anti-estrogen resistance 1"/>
    <property type="match status" value="1"/>
</dbReference>
<dbReference type="GO" id="GO:0007155">
    <property type="term" value="P:cell adhesion"/>
    <property type="evidence" value="ECO:0007669"/>
    <property type="project" value="UniProtKB-KW"/>
</dbReference>
<dbReference type="CDD" id="cd12003">
    <property type="entry name" value="SH3_EFS"/>
    <property type="match status" value="1"/>
</dbReference>
<feature type="region of interest" description="Disordered" evidence="6">
    <location>
        <begin position="931"/>
        <end position="965"/>
    </location>
</feature>
<dbReference type="CTD" id="10278"/>
<feature type="region of interest" description="Disordered" evidence="6">
    <location>
        <begin position="826"/>
        <end position="889"/>
    </location>
</feature>
<dbReference type="Pfam" id="PF12026">
    <property type="entry name" value="CAS_C"/>
    <property type="match status" value="1"/>
</dbReference>
<dbReference type="Proteomes" id="UP000808372">
    <property type="component" value="Chromosome 6"/>
</dbReference>
<feature type="chain" id="PRO_5035847780" evidence="7">
    <location>
        <begin position="17"/>
        <end position="1105"/>
    </location>
</feature>
<organism evidence="9 10">
    <name type="scientific">Salvelinus namaycush</name>
    <name type="common">Lake trout</name>
    <name type="synonym">Salmo namaycush</name>
    <dbReference type="NCBI Taxonomy" id="8040"/>
    <lineage>
        <taxon>Eukaryota</taxon>
        <taxon>Metazoa</taxon>
        <taxon>Chordata</taxon>
        <taxon>Craniata</taxon>
        <taxon>Vertebrata</taxon>
        <taxon>Euteleostomi</taxon>
        <taxon>Actinopterygii</taxon>
        <taxon>Neopterygii</taxon>
        <taxon>Teleostei</taxon>
        <taxon>Protacanthopterygii</taxon>
        <taxon>Salmoniformes</taxon>
        <taxon>Salmonidae</taxon>
        <taxon>Salmoninae</taxon>
        <taxon>Salvelinus</taxon>
    </lineage>
</organism>
<dbReference type="InterPro" id="IPR021901">
    <property type="entry name" value="CAS_C"/>
</dbReference>
<dbReference type="Gene3D" id="1.20.120.230">
    <property type="entry name" value="Alpha-catenin/vinculin-like"/>
    <property type="match status" value="1"/>
</dbReference>
<accession>A0A8U0R0M1</accession>
<dbReference type="Pfam" id="PF00018">
    <property type="entry name" value="SH3_1"/>
    <property type="match status" value="1"/>
</dbReference>
<evidence type="ECO:0000256" key="7">
    <source>
        <dbReference type="SAM" id="SignalP"/>
    </source>
</evidence>
<keyword evidence="7" id="KW-0732">Signal</keyword>
<dbReference type="RefSeq" id="XP_038852006.1">
    <property type="nucleotide sequence ID" value="XM_038996078.1"/>
</dbReference>
<feature type="compositionally biased region" description="Low complexity" evidence="6">
    <location>
        <begin position="711"/>
        <end position="732"/>
    </location>
</feature>
<keyword evidence="4" id="KW-0130">Cell adhesion</keyword>
<dbReference type="KEGG" id="snh:120049720"/>
<feature type="compositionally biased region" description="Polar residues" evidence="6">
    <location>
        <begin position="253"/>
        <end position="267"/>
    </location>
</feature>
<dbReference type="InterPro" id="IPR037362">
    <property type="entry name" value="CAS_fam"/>
</dbReference>
<feature type="compositionally biased region" description="Basic and acidic residues" evidence="6">
    <location>
        <begin position="528"/>
        <end position="550"/>
    </location>
</feature>
<dbReference type="InterPro" id="IPR035747">
    <property type="entry name" value="EFS_SH3"/>
</dbReference>
<evidence type="ECO:0000256" key="3">
    <source>
        <dbReference type="ARBA" id="ARBA00022553"/>
    </source>
</evidence>
<dbReference type="SUPFAM" id="SSF50044">
    <property type="entry name" value="SH3-domain"/>
    <property type="match status" value="1"/>
</dbReference>
<dbReference type="GO" id="GO:0007169">
    <property type="term" value="P:cell surface receptor protein tyrosine kinase signaling pathway"/>
    <property type="evidence" value="ECO:0007669"/>
    <property type="project" value="TreeGrafter"/>
</dbReference>
<dbReference type="AlphaFoldDB" id="A0A8U0R0M1"/>
<dbReference type="PANTHER" id="PTHR10654">
    <property type="entry name" value="CAS SCAFFOLDING PROTEIN"/>
    <property type="match status" value="1"/>
</dbReference>
<dbReference type="PROSITE" id="PS50002">
    <property type="entry name" value="SH3"/>
    <property type="match status" value="1"/>
</dbReference>
<feature type="region of interest" description="Disordered" evidence="6">
    <location>
        <begin position="146"/>
        <end position="170"/>
    </location>
</feature>
<protein>
    <submittedName>
        <fullName evidence="10">Embryonal Fyn-associated substrate isoform X1</fullName>
    </submittedName>
</protein>
<dbReference type="GO" id="GO:0005737">
    <property type="term" value="C:cytoplasm"/>
    <property type="evidence" value="ECO:0007669"/>
    <property type="project" value="TreeGrafter"/>
</dbReference>
<proteinExistence type="inferred from homology"/>
<comment type="similarity">
    <text evidence="1">Belongs to the CAS family.</text>
</comment>
<keyword evidence="2 5" id="KW-0728">SH3 domain</keyword>
<sequence length="1105" mass="116119">MSLFSGALRLLSTTLSQEGAVQSCPQHRRTHWALASEESWTSLNLCSLEGGWWCCPRTQFGSCVWTLQQSPVHLLDIDGGPCLLTVLAKALFDNAAESPEELAFRKGDILMVLEQEQGGGPGWWLCSLHGRQGIAPANRLRLLHTAPAPGVDSRPPSRAPSEDSVYLSPGPLARTAVSTEDVDGIYRTPPGLGEALYQSPGAVPVASRPGVLRQAEVGGRPRSRSSSGTRPCPDWGVGVTGRPRSPSLRSRGTDSAGSLYQTPSTPTALGPQHHRGLAGDPGPENVYLAPGGIPRAVGLAPEGPEDNTYLVPRETVAAVGHSNGCYLVPRGTVLPSEEVYQTPTGGLVGGAVSTQVTPITTRVLEAQSFTPSQINGGGGAPLKPLTPQSKLAQDTPQMMYQTPTPVGAGILRTPPVLAQGSPKPQLKGATPKTPGTLGGQGGVPSTPPITRGKLAPAAPLRGSPLLARAGQGQGRVPGSPNFARKPPPPAPPVRGVTRKDFPQSITPVSTSQPALSTPQSTPVPQYQESKDGRMASDEKKQNGQNKKGEDGECADPDDDSLDEQVYDTPPRSRWQRPAPAALCDDDSIYNTPRSLPPHTDLESEVYDVPTIILSTSSEPQQQTVNVPTSVITDELEEDVYSLPTLPGLHLGLDMSTIAPLEGTEHGQVYSVPGSGKRAPLGLGEGSDPGSTTEPDCGVYDMPALTLDVLPSSTMSTSSSSSTRRLSVSSNGSGDVQWRNSLSGLVQSVLSSASGAPASSRDLATSLAEILSVWKSSQPDEVPPPLQQAWARLSDLLPALSAGGHAPPSDTLLSMVQRALEDSTILFQTQGRPRLPSQDSLSRRPLPALPVAEVKPVGSSMGPRKGSWIQERPLPPTPQPGFPLPPAQPSTVTMSITVGQSDGEEGMGNEYAGIGLTPAPAPLPLGDSVGYVKLQGKPEPLSDARTENRSNQTLHTREPRLSPSPPLPVSLSLEDSELLSFYSSQSLSHLSCLADSIDVLFRTVQGNQPPRVFVSRGKSLIVTAHKLVFIGDTLSRLLTSPDLRAKITTSGGHLCQALKAVVVATKGAAQNYPSVAATQEMVDCVAELSQHAAGFSGLLQRLAEIS</sequence>
<evidence type="ECO:0000256" key="1">
    <source>
        <dbReference type="ARBA" id="ARBA00007848"/>
    </source>
</evidence>
<dbReference type="GO" id="GO:0016477">
    <property type="term" value="P:cell migration"/>
    <property type="evidence" value="ECO:0007669"/>
    <property type="project" value="TreeGrafter"/>
</dbReference>
<evidence type="ECO:0000256" key="4">
    <source>
        <dbReference type="ARBA" id="ARBA00022889"/>
    </source>
</evidence>
<dbReference type="Gene3D" id="2.30.30.40">
    <property type="entry name" value="SH3 Domains"/>
    <property type="match status" value="1"/>
</dbReference>
<dbReference type="InterPro" id="IPR036028">
    <property type="entry name" value="SH3-like_dom_sf"/>
</dbReference>
<feature type="compositionally biased region" description="Pro residues" evidence="6">
    <location>
        <begin position="872"/>
        <end position="887"/>
    </location>
</feature>
<feature type="signal peptide" evidence="7">
    <location>
        <begin position="1"/>
        <end position="16"/>
    </location>
</feature>
<feature type="region of interest" description="Disordered" evidence="6">
    <location>
        <begin position="202"/>
        <end position="286"/>
    </location>
</feature>